<dbReference type="RefSeq" id="XP_003116044.2">
    <property type="nucleotide sequence ID" value="XM_003115996.2"/>
</dbReference>
<dbReference type="PANTHER" id="PTHR38620">
    <property type="entry name" value="PROTEIN CBG07292-RELATED"/>
    <property type="match status" value="1"/>
</dbReference>
<protein>
    <submittedName>
        <fullName evidence="2">Uncharacterized protein</fullName>
    </submittedName>
</protein>
<feature type="compositionally biased region" description="Basic and acidic residues" evidence="1">
    <location>
        <begin position="391"/>
        <end position="417"/>
    </location>
</feature>
<reference evidence="2 3" key="1">
    <citation type="submission" date="2019-12" db="EMBL/GenBank/DDBJ databases">
        <title>Chromosome-level assembly of the Caenorhabditis remanei genome.</title>
        <authorList>
            <person name="Teterina A.A."/>
            <person name="Willis J.H."/>
            <person name="Phillips P.C."/>
        </authorList>
    </citation>
    <scope>NUCLEOTIDE SEQUENCE [LARGE SCALE GENOMIC DNA]</scope>
    <source>
        <strain evidence="2 3">PX506</strain>
        <tissue evidence="2">Whole organism</tissue>
    </source>
</reference>
<feature type="compositionally biased region" description="Low complexity" evidence="1">
    <location>
        <begin position="310"/>
        <end position="335"/>
    </location>
</feature>
<evidence type="ECO:0000313" key="2">
    <source>
        <dbReference type="EMBL" id="KAF1753395.1"/>
    </source>
</evidence>
<feature type="compositionally biased region" description="Basic and acidic residues" evidence="1">
    <location>
        <begin position="52"/>
        <end position="76"/>
    </location>
</feature>
<name>A0A6A5GFC3_CAERE</name>
<feature type="compositionally biased region" description="Basic and acidic residues" evidence="1">
    <location>
        <begin position="31"/>
        <end position="45"/>
    </location>
</feature>
<feature type="region of interest" description="Disordered" evidence="1">
    <location>
        <begin position="355"/>
        <end position="417"/>
    </location>
</feature>
<feature type="compositionally biased region" description="Basic residues" evidence="1">
    <location>
        <begin position="221"/>
        <end position="230"/>
    </location>
</feature>
<dbReference type="Proteomes" id="UP000483820">
    <property type="component" value="Chromosome V"/>
</dbReference>
<feature type="compositionally biased region" description="Polar residues" evidence="1">
    <location>
        <begin position="290"/>
        <end position="299"/>
    </location>
</feature>
<evidence type="ECO:0000256" key="1">
    <source>
        <dbReference type="SAM" id="MobiDB-lite"/>
    </source>
</evidence>
<feature type="compositionally biased region" description="Low complexity" evidence="1">
    <location>
        <begin position="356"/>
        <end position="382"/>
    </location>
</feature>
<proteinExistence type="predicted"/>
<dbReference type="AlphaFoldDB" id="A0A6A5GFC3"/>
<dbReference type="KEGG" id="crq:GCK72_019952"/>
<gene>
    <name evidence="2" type="ORF">GCK72_019952</name>
</gene>
<comment type="caution">
    <text evidence="2">The sequence shown here is derived from an EMBL/GenBank/DDBJ whole genome shotgun (WGS) entry which is preliminary data.</text>
</comment>
<sequence length="417" mass="47406">MAEEEAQVAVDMAEPVEVETKFQFLQSRQRLNSDSEYHSTHDKNSLADIPDVLDRSLTEEEPDRECHMMKKPESRVSSRQMRRLKTEITHLPFDTVMKILAYYHYNIDITIAAAKQMSTPQLLPKPAQSLFKANIPYEREQNSTKKQPYKEFYMAKKFRKVADNKALVDFYYNEKNKIDGNWRLERDDRVPMTSDERVEMQERMASCGIYIRRRDPTATNRKTRGKKAAATRKANQILRIDNGDFRDEDGADSDTPSDRAASEKSEMETPAEPTPMPQITLRVKPYVSPPTITVSTSPDASHIVASSGASMRSPAEMSSESSISTPPSTSAPSSSEQPRKRLTFRFQFADPIFNRSANSISPVTSSSSSSSTASDVASTSASKLKKVYRKRTIEELRGGEQKTYPDRERKPKKRLYE</sequence>
<dbReference type="EMBL" id="WUAV01000005">
    <property type="protein sequence ID" value="KAF1753395.1"/>
    <property type="molecule type" value="Genomic_DNA"/>
</dbReference>
<dbReference type="PANTHER" id="PTHR38620:SF1">
    <property type="entry name" value="CUE DOMAIN-CONTAINING PROTEIN-RELATED"/>
    <property type="match status" value="1"/>
</dbReference>
<feature type="region of interest" description="Disordered" evidence="1">
    <location>
        <begin position="31"/>
        <end position="80"/>
    </location>
</feature>
<accession>A0A6A5GFC3</accession>
<organism evidence="2 3">
    <name type="scientific">Caenorhabditis remanei</name>
    <name type="common">Caenorhabditis vulgaris</name>
    <dbReference type="NCBI Taxonomy" id="31234"/>
    <lineage>
        <taxon>Eukaryota</taxon>
        <taxon>Metazoa</taxon>
        <taxon>Ecdysozoa</taxon>
        <taxon>Nematoda</taxon>
        <taxon>Chromadorea</taxon>
        <taxon>Rhabditida</taxon>
        <taxon>Rhabditina</taxon>
        <taxon>Rhabditomorpha</taxon>
        <taxon>Rhabditoidea</taxon>
        <taxon>Rhabditidae</taxon>
        <taxon>Peloderinae</taxon>
        <taxon>Caenorhabditis</taxon>
    </lineage>
</organism>
<feature type="region of interest" description="Disordered" evidence="1">
    <location>
        <begin position="213"/>
        <end position="343"/>
    </location>
</feature>
<evidence type="ECO:0000313" key="3">
    <source>
        <dbReference type="Proteomes" id="UP000483820"/>
    </source>
</evidence>
<dbReference type="GeneID" id="9819489"/>
<feature type="compositionally biased region" description="Basic and acidic residues" evidence="1">
    <location>
        <begin position="256"/>
        <end position="267"/>
    </location>
</feature>
<dbReference type="CTD" id="9819489"/>